<gene>
    <name evidence="2" type="ORF">GCM10022252_59240</name>
</gene>
<feature type="region of interest" description="Disordered" evidence="1">
    <location>
        <begin position="1"/>
        <end position="28"/>
    </location>
</feature>
<evidence type="ECO:0008006" key="4">
    <source>
        <dbReference type="Google" id="ProtNLM"/>
    </source>
</evidence>
<feature type="compositionally biased region" description="Low complexity" evidence="1">
    <location>
        <begin position="1"/>
        <end position="19"/>
    </location>
</feature>
<evidence type="ECO:0000313" key="2">
    <source>
        <dbReference type="EMBL" id="GAA4202692.1"/>
    </source>
</evidence>
<sequence>MGKSASPIPGAPGRAPRPATTSEAEATGFRGLTVEVSGFTELTDGTLSPLDVEQATVPTVPSVLRRAAVAVVASRLDAIR</sequence>
<proteinExistence type="predicted"/>
<reference evidence="3" key="1">
    <citation type="journal article" date="2019" name="Int. J. Syst. Evol. Microbiol.">
        <title>The Global Catalogue of Microorganisms (GCM) 10K type strain sequencing project: providing services to taxonomists for standard genome sequencing and annotation.</title>
        <authorList>
            <consortium name="The Broad Institute Genomics Platform"/>
            <consortium name="The Broad Institute Genome Sequencing Center for Infectious Disease"/>
            <person name="Wu L."/>
            <person name="Ma J."/>
        </authorList>
    </citation>
    <scope>NUCLEOTIDE SEQUENCE [LARGE SCALE GENOMIC DNA]</scope>
    <source>
        <strain evidence="3">JCM 17388</strain>
    </source>
</reference>
<evidence type="ECO:0000313" key="3">
    <source>
        <dbReference type="Proteomes" id="UP001501251"/>
    </source>
</evidence>
<name>A0ABP8BBC4_9ACTN</name>
<organism evidence="2 3">
    <name type="scientific">Streptosporangium oxazolinicum</name>
    <dbReference type="NCBI Taxonomy" id="909287"/>
    <lineage>
        <taxon>Bacteria</taxon>
        <taxon>Bacillati</taxon>
        <taxon>Actinomycetota</taxon>
        <taxon>Actinomycetes</taxon>
        <taxon>Streptosporangiales</taxon>
        <taxon>Streptosporangiaceae</taxon>
        <taxon>Streptosporangium</taxon>
    </lineage>
</organism>
<protein>
    <recommendedName>
        <fullName evidence="4">FXSXX-COOH protein</fullName>
    </recommendedName>
</protein>
<evidence type="ECO:0000256" key="1">
    <source>
        <dbReference type="SAM" id="MobiDB-lite"/>
    </source>
</evidence>
<comment type="caution">
    <text evidence="2">The sequence shown here is derived from an EMBL/GenBank/DDBJ whole genome shotgun (WGS) entry which is preliminary data.</text>
</comment>
<accession>A0ABP8BBC4</accession>
<dbReference type="Proteomes" id="UP001501251">
    <property type="component" value="Unassembled WGS sequence"/>
</dbReference>
<dbReference type="EMBL" id="BAABAQ010000012">
    <property type="protein sequence ID" value="GAA4202692.1"/>
    <property type="molecule type" value="Genomic_DNA"/>
</dbReference>
<keyword evidence="3" id="KW-1185">Reference proteome</keyword>